<organism evidence="1 2">
    <name type="scientific">Schizopora paradoxa</name>
    <dbReference type="NCBI Taxonomy" id="27342"/>
    <lineage>
        <taxon>Eukaryota</taxon>
        <taxon>Fungi</taxon>
        <taxon>Dikarya</taxon>
        <taxon>Basidiomycota</taxon>
        <taxon>Agaricomycotina</taxon>
        <taxon>Agaricomycetes</taxon>
        <taxon>Hymenochaetales</taxon>
        <taxon>Schizoporaceae</taxon>
        <taxon>Schizopora</taxon>
    </lineage>
</organism>
<evidence type="ECO:0000313" key="2">
    <source>
        <dbReference type="Proteomes" id="UP000053477"/>
    </source>
</evidence>
<keyword evidence="2" id="KW-1185">Reference proteome</keyword>
<sequence length="128" mass="15036">MFNFLASSKWADQQELAQEIVDHMKSRKGDYIMNAFIFRDEEGFPLYEVCFLVQKDEIDKQYYVSVLRSVKTMGRTKVADVWKYTFTRPGPLQFIGRFSEHYQNWHGAVPSAMKPKSLAVHPQHSQKK</sequence>
<protein>
    <submittedName>
        <fullName evidence="1">Uncharacterized protein</fullName>
    </submittedName>
</protein>
<name>A0A0H2RSZ6_9AGAM</name>
<reference evidence="1 2" key="1">
    <citation type="submission" date="2015-04" db="EMBL/GenBank/DDBJ databases">
        <title>Complete genome sequence of Schizopora paradoxa KUC8140, a cosmopolitan wood degrader in East Asia.</title>
        <authorList>
            <consortium name="DOE Joint Genome Institute"/>
            <person name="Min B."/>
            <person name="Park H."/>
            <person name="Jang Y."/>
            <person name="Kim J.-J."/>
            <person name="Kim K.H."/>
            <person name="Pangilinan J."/>
            <person name="Lipzen A."/>
            <person name="Riley R."/>
            <person name="Grigoriev I.V."/>
            <person name="Spatafora J.W."/>
            <person name="Choi I.-G."/>
        </authorList>
    </citation>
    <scope>NUCLEOTIDE SEQUENCE [LARGE SCALE GENOMIC DNA]</scope>
    <source>
        <strain evidence="1 2">KUC8140</strain>
    </source>
</reference>
<dbReference type="AlphaFoldDB" id="A0A0H2RSZ6"/>
<proteinExistence type="predicted"/>
<dbReference type="EMBL" id="KQ085937">
    <property type="protein sequence ID" value="KLO14929.1"/>
    <property type="molecule type" value="Genomic_DNA"/>
</dbReference>
<evidence type="ECO:0000313" key="1">
    <source>
        <dbReference type="EMBL" id="KLO14929.1"/>
    </source>
</evidence>
<dbReference type="Proteomes" id="UP000053477">
    <property type="component" value="Unassembled WGS sequence"/>
</dbReference>
<gene>
    <name evidence="1" type="ORF">SCHPADRAFT_888949</name>
</gene>
<dbReference type="InParanoid" id="A0A0H2RSZ6"/>
<accession>A0A0H2RSZ6</accession>